<proteinExistence type="inferred from homology"/>
<evidence type="ECO:0000256" key="1">
    <source>
        <dbReference type="ARBA" id="ARBA00004561"/>
    </source>
</evidence>
<dbReference type="InterPro" id="IPR018391">
    <property type="entry name" value="PQQ_b-propeller_rpt"/>
</dbReference>
<feature type="region of interest" description="Disordered" evidence="7">
    <location>
        <begin position="1259"/>
        <end position="1281"/>
    </location>
</feature>
<dbReference type="InterPro" id="IPR011047">
    <property type="entry name" value="Quinoprotein_ADH-like_sf"/>
</dbReference>
<evidence type="ECO:0000313" key="9">
    <source>
        <dbReference type="EMBL" id="KFL36687.1"/>
    </source>
</evidence>
<evidence type="ECO:0000313" key="10">
    <source>
        <dbReference type="Proteomes" id="UP000029085"/>
    </source>
</evidence>
<keyword evidence="4" id="KW-0479">Metal-binding</keyword>
<dbReference type="Gene3D" id="2.130.10.10">
    <property type="entry name" value="YVTN repeat-like/Quinoprotein amine dehydrogenase"/>
    <property type="match status" value="1"/>
</dbReference>
<dbReference type="SMART" id="SM00564">
    <property type="entry name" value="PQQ"/>
    <property type="match status" value="2"/>
</dbReference>
<feature type="domain" description="PilY1 beta-propeller" evidence="8">
    <location>
        <begin position="816"/>
        <end position="1091"/>
    </location>
</feature>
<dbReference type="Proteomes" id="UP000029085">
    <property type="component" value="Unassembled WGS sequence"/>
</dbReference>
<dbReference type="PATRIC" id="fig|1121014.3.peg.1374"/>
<keyword evidence="5" id="KW-0106">Calcium</keyword>
<dbReference type="STRING" id="1121014.N788_03485"/>
<keyword evidence="6" id="KW-0281">Fimbrium</keyword>
<dbReference type="GO" id="GO:0046872">
    <property type="term" value="F:metal ion binding"/>
    <property type="evidence" value="ECO:0007669"/>
    <property type="project" value="UniProtKB-KW"/>
</dbReference>
<name>A0A087MII4_9GAMM</name>
<sequence length="1281" mass="136342">MKRSIPQSRSQRPLVAALAFVATWLALPVSSVMAQSFPEYPLQTGAGNVEPNIMFVLDDSGSMAFDYMYNPALGDIEACVDVRSNGTCRTTLDITDQAYVGNTLYYNPAQVYRTWMQANGTRMTGGTTLGSVYGSRNFAGSGYGGESDTLDLLNPSSCETYDNNGSNNTICGSNAQTFYVPKNPASTSAAYLENALNYYRYQIRNFEGSVRLIRSELMPGGGYGDFPATTTVDQNQVYLYNNLSLGRNQSFNGDWFYIDQTVDELIATTVGNNGNANLRVYRWNGSGWSQVCQSAANNNSNETCTITDAQGYYYLQVYTPNNGSAPFTGLTVRAITRDTETVTRDSGCDVTTETYGWGGCTFAVPVAGRSESQEYANFATWYSYHRTRMKVAKAGAADAFHQLGNNVRTGFRSLHQNNGNSNYDIPVNDGNNGVFEGSARTTWFSKLMNARGQSGTPLRTALEGTGSYFSSSSSSGPYGPGSVANQLACRQNFAILTTDGYWNGSYSGGAGDQDGTNGPSITNPADGTNAVRYTVSHPFRDGVGANYSNTLADVAMRYWKQDLRSDLDNIVPTATNNPAFWQHMVTFGVSIGLRGTVDQTTVADVLAAGRPRINGVSVNWPDPTDAENAERIDDLLHASVNGRGEFIAASNAEDFGTALNSVLGQIQSRLASGSNVATNSTSYQTNSRIYQATYRSVQWTGELASIPISASGIGSTPSWLVTSRIAATYADGSPANDYHNRTVLTWNGSQGANFPTSAQTTALARTTGSAQVTGANNAAYIKGNASQERANGGVLRNRLTRLGDIINSSPFYVADTETIYVGANDGMLHGIDALTGDVKFSYVPAGLNFARLKDISDPAYAHAYFVDGQVTVSSSRVTPGENLLVGALGRGGKGVFALDVSNPSSMSGGNNGDVLWDKTAAVDADMGYVLGTPVIVKANNGQVVALVPNGIESTNGDAVLYVIEVESGAVRAKISTGNTVGNGLSTPRTADLDADGDVDYVYAGDMLGNLWKFDLTSANPADWGVAYGGEPLFVARTASGGVQAITGTPALARETAANRIWVSFGTGRFIYESDVSNTEIQTWYGVIDDEESDLRRADLTEREIAAVGTDGQGRDIRAFERYSDLPDDSMGWFVDLDRPLTGERIIGSARVNGRAVIVSSMAPTVSSGCENEGAGFLNAIDMFTGTSPENSSGGGPASFFDLDGDGTGTSDGDFLTDEDGNRIGAGSVDTGVGAHYDSRNVDGDYVICGSNGTCELVDGGEQEGGAGDTKRLSWRELFEED</sequence>
<evidence type="ECO:0000256" key="3">
    <source>
        <dbReference type="ARBA" id="ARBA00022558"/>
    </source>
</evidence>
<accession>A0A087MII4</accession>
<organism evidence="9 10">
    <name type="scientific">Arenimonas donghaensis DSM 18148 = HO3-R19</name>
    <dbReference type="NCBI Taxonomy" id="1121014"/>
    <lineage>
        <taxon>Bacteria</taxon>
        <taxon>Pseudomonadati</taxon>
        <taxon>Pseudomonadota</taxon>
        <taxon>Gammaproteobacteria</taxon>
        <taxon>Lysobacterales</taxon>
        <taxon>Lysobacteraceae</taxon>
        <taxon>Arenimonas</taxon>
    </lineage>
</organism>
<dbReference type="RefSeq" id="WP_051924456.1">
    <property type="nucleotide sequence ID" value="NZ_AVCJ01000012.1"/>
</dbReference>
<gene>
    <name evidence="9" type="ORF">N788_03485</name>
</gene>
<keyword evidence="3" id="KW-1029">Fimbrium biogenesis</keyword>
<dbReference type="OrthoDB" id="7156875at2"/>
<feature type="compositionally biased region" description="Basic and acidic residues" evidence="7">
    <location>
        <begin position="1268"/>
        <end position="1281"/>
    </location>
</feature>
<dbReference type="EMBL" id="AVCJ01000012">
    <property type="protein sequence ID" value="KFL36687.1"/>
    <property type="molecule type" value="Genomic_DNA"/>
</dbReference>
<dbReference type="InterPro" id="IPR015943">
    <property type="entry name" value="WD40/YVTN_repeat-like_dom_sf"/>
</dbReference>
<keyword evidence="10" id="KW-1185">Reference proteome</keyword>
<evidence type="ECO:0000259" key="8">
    <source>
        <dbReference type="Pfam" id="PF05567"/>
    </source>
</evidence>
<comment type="subcellular location">
    <subcellularLocation>
        <location evidence="1">Fimbrium</location>
    </subcellularLocation>
</comment>
<evidence type="ECO:0000256" key="5">
    <source>
        <dbReference type="ARBA" id="ARBA00022837"/>
    </source>
</evidence>
<comment type="caution">
    <text evidence="9">The sequence shown here is derived from an EMBL/GenBank/DDBJ whole genome shotgun (WGS) entry which is preliminary data.</text>
</comment>
<reference evidence="10" key="1">
    <citation type="submission" date="2013-08" db="EMBL/GenBank/DDBJ databases">
        <title>Genome sequencing of Arenimonas donghaensis.</title>
        <authorList>
            <person name="Chen F."/>
            <person name="Wang G."/>
        </authorList>
    </citation>
    <scope>NUCLEOTIDE SEQUENCE [LARGE SCALE GENOMIC DNA]</scope>
    <source>
        <strain evidence="10">HO3-R19</strain>
    </source>
</reference>
<evidence type="ECO:0000256" key="2">
    <source>
        <dbReference type="ARBA" id="ARBA00008387"/>
    </source>
</evidence>
<protein>
    <recommendedName>
        <fullName evidence="8">PilY1 beta-propeller domain-containing protein</fullName>
    </recommendedName>
</protein>
<dbReference type="SUPFAM" id="SSF50998">
    <property type="entry name" value="Quinoprotein alcohol dehydrogenase-like"/>
    <property type="match status" value="1"/>
</dbReference>
<evidence type="ECO:0000256" key="6">
    <source>
        <dbReference type="ARBA" id="ARBA00023263"/>
    </source>
</evidence>
<dbReference type="InterPro" id="IPR008707">
    <property type="entry name" value="B-propeller_PilY1"/>
</dbReference>
<feature type="region of interest" description="Disordered" evidence="7">
    <location>
        <begin position="1187"/>
        <end position="1229"/>
    </location>
</feature>
<reference evidence="9 10" key="2">
    <citation type="journal article" date="2015" name="Stand. Genomic Sci.">
        <title>High quality draft genomic sequence of Arenimonas donghaensis DSM 18148(T).</title>
        <authorList>
            <person name="Chen F."/>
            <person name="Wang H."/>
            <person name="Cao Y."/>
            <person name="Li X."/>
            <person name="Wang G."/>
        </authorList>
    </citation>
    <scope>NUCLEOTIDE SEQUENCE [LARGE SCALE GENOMIC DNA]</scope>
    <source>
        <strain evidence="9 10">HO3-R19</strain>
    </source>
</reference>
<evidence type="ECO:0000256" key="7">
    <source>
        <dbReference type="SAM" id="MobiDB-lite"/>
    </source>
</evidence>
<dbReference type="Gene3D" id="2.60.120.380">
    <property type="match status" value="1"/>
</dbReference>
<evidence type="ECO:0000256" key="4">
    <source>
        <dbReference type="ARBA" id="ARBA00022723"/>
    </source>
</evidence>
<dbReference type="Pfam" id="PF05567">
    <property type="entry name" value="T4P_PilY1"/>
    <property type="match status" value="1"/>
</dbReference>
<dbReference type="GO" id="GO:0009289">
    <property type="term" value="C:pilus"/>
    <property type="evidence" value="ECO:0007669"/>
    <property type="project" value="UniProtKB-SubCell"/>
</dbReference>
<comment type="similarity">
    <text evidence="2">Belongs to the PilY1 family.</text>
</comment>